<keyword evidence="1" id="KW-0472">Membrane</keyword>
<evidence type="ECO:0000256" key="1">
    <source>
        <dbReference type="SAM" id="Phobius"/>
    </source>
</evidence>
<name>A0ABS8JPW1_9BURK</name>
<gene>
    <name evidence="2" type="ORF">LJ656_05005</name>
</gene>
<evidence type="ECO:0000313" key="2">
    <source>
        <dbReference type="EMBL" id="MCC8391939.1"/>
    </source>
</evidence>
<proteinExistence type="predicted"/>
<keyword evidence="1" id="KW-1133">Transmembrane helix</keyword>
<dbReference type="EMBL" id="JAJITD010000002">
    <property type="protein sequence ID" value="MCC8391939.1"/>
    <property type="molecule type" value="Genomic_DNA"/>
</dbReference>
<dbReference type="Proteomes" id="UP001431019">
    <property type="component" value="Unassembled WGS sequence"/>
</dbReference>
<protein>
    <submittedName>
        <fullName evidence="2">Uncharacterized protein</fullName>
    </submittedName>
</protein>
<feature type="transmembrane region" description="Helical" evidence="1">
    <location>
        <begin position="36"/>
        <end position="54"/>
    </location>
</feature>
<reference evidence="2 3" key="1">
    <citation type="submission" date="2021-11" db="EMBL/GenBank/DDBJ databases">
        <authorList>
            <person name="Oh E.-T."/>
            <person name="Kim S.-B."/>
        </authorList>
    </citation>
    <scope>NUCLEOTIDE SEQUENCE [LARGE SCALE GENOMIC DNA]</scope>
    <source>
        <strain evidence="2 3">MMS20-SJTR3</strain>
    </source>
</reference>
<organism evidence="2 3">
    <name type="scientific">Paraburkholderia sejongensis</name>
    <dbReference type="NCBI Taxonomy" id="2886946"/>
    <lineage>
        <taxon>Bacteria</taxon>
        <taxon>Pseudomonadati</taxon>
        <taxon>Pseudomonadota</taxon>
        <taxon>Betaproteobacteria</taxon>
        <taxon>Burkholderiales</taxon>
        <taxon>Burkholderiaceae</taxon>
        <taxon>Paraburkholderia</taxon>
    </lineage>
</organism>
<evidence type="ECO:0000313" key="3">
    <source>
        <dbReference type="Proteomes" id="UP001431019"/>
    </source>
</evidence>
<dbReference type="RefSeq" id="WP_230508165.1">
    <property type="nucleotide sequence ID" value="NZ_JAJITD010000002.1"/>
</dbReference>
<keyword evidence="1" id="KW-0812">Transmembrane</keyword>
<keyword evidence="3" id="KW-1185">Reference proteome</keyword>
<sequence length="60" mass="6438">MIQMMMAIAGNGASATARNVEQIVERHRHAWLLRKTFGCAIVAGGFAVLGAQAWQRLLGG</sequence>
<comment type="caution">
    <text evidence="2">The sequence shown here is derived from an EMBL/GenBank/DDBJ whole genome shotgun (WGS) entry which is preliminary data.</text>
</comment>
<accession>A0ABS8JPW1</accession>